<feature type="transmembrane region" description="Helical" evidence="1">
    <location>
        <begin position="332"/>
        <end position="352"/>
    </location>
</feature>
<evidence type="ECO:0000259" key="2">
    <source>
        <dbReference type="Pfam" id="PF01757"/>
    </source>
</evidence>
<organism evidence="3 4">
    <name type="scientific">Syphacia muris</name>
    <dbReference type="NCBI Taxonomy" id="451379"/>
    <lineage>
        <taxon>Eukaryota</taxon>
        <taxon>Metazoa</taxon>
        <taxon>Ecdysozoa</taxon>
        <taxon>Nematoda</taxon>
        <taxon>Chromadorea</taxon>
        <taxon>Rhabditida</taxon>
        <taxon>Spirurina</taxon>
        <taxon>Oxyuridomorpha</taxon>
        <taxon>Oxyuroidea</taxon>
        <taxon>Oxyuridae</taxon>
        <taxon>Syphacia</taxon>
    </lineage>
</organism>
<evidence type="ECO:0000313" key="4">
    <source>
        <dbReference type="WBParaSite" id="SMUV_0000509801-mRNA-1"/>
    </source>
</evidence>
<protein>
    <submittedName>
        <fullName evidence="4">Acyl_transf_3 domain-containing protein</fullName>
    </submittedName>
</protein>
<feature type="domain" description="Acyltransferase 3" evidence="2">
    <location>
        <begin position="96"/>
        <end position="485"/>
    </location>
</feature>
<dbReference type="GO" id="GO:0016747">
    <property type="term" value="F:acyltransferase activity, transferring groups other than amino-acyl groups"/>
    <property type="evidence" value="ECO:0007669"/>
    <property type="project" value="InterPro"/>
</dbReference>
<dbReference type="PANTHER" id="PTHR11161">
    <property type="entry name" value="O-ACYLTRANSFERASE"/>
    <property type="match status" value="1"/>
</dbReference>
<feature type="transmembrane region" description="Helical" evidence="1">
    <location>
        <begin position="140"/>
        <end position="167"/>
    </location>
</feature>
<keyword evidence="3" id="KW-1185">Reference proteome</keyword>
<proteinExistence type="predicted"/>
<feature type="transmembrane region" description="Helical" evidence="1">
    <location>
        <begin position="275"/>
        <end position="297"/>
    </location>
</feature>
<dbReference type="InterPro" id="IPR052728">
    <property type="entry name" value="O2_lipid_transport_reg"/>
</dbReference>
<sequence length="504" mass="57307">MSTECYSEKCLLSQSLNEQLLSSVLELSNNRTTEHCLFSYIIPNNLTATTTPLIAWVIIVLYATMNTVKKNLLVEELSIKKSFNELLTIRNTPLAILDIFRVLAIIWVMINHTGSEGRIDILDRLSSAEQFKKSIHEHPVFGAFLGNSALGVEIFLVLSGLLAAISWMQKSNEPFWPHYSKFILHRCFRLLPSIGVFVFIASGPLMKALLPRFHSTMISTCGFSGITSHLTFLGNWQLTPTCMGYLWYLGLDMQLQLLAPFLLHKLYKSQKVGILIGMIAVITSSAIRAIYCLSYGVCNKSDVDIPFISYPNQDPKSLAKIYAGLWEMYARPYTKCGPFIIGLLTGYFISQVRNVQFNKKKSRHLFLLSLALAIATIYAILPEYWYPNQGNTTYNTLYTALFRTVFATSIALMIVAMVYNKQRLTVHPLWTILARLTFGAYLFHMPIVYIFNYVQFLQQATTPYHLIAVIPFVALLSFMVSMIFYIFVESPFGRISRRLLSQLL</sequence>
<evidence type="ECO:0000313" key="3">
    <source>
        <dbReference type="Proteomes" id="UP000046393"/>
    </source>
</evidence>
<evidence type="ECO:0000256" key="1">
    <source>
        <dbReference type="SAM" id="Phobius"/>
    </source>
</evidence>
<accession>A0A0N5AKR8</accession>
<feature type="transmembrane region" description="Helical" evidence="1">
    <location>
        <begin position="188"/>
        <end position="210"/>
    </location>
</feature>
<dbReference type="PANTHER" id="PTHR11161:SF12">
    <property type="entry name" value="ACYLTRANSFERASE 3 DOMAIN-CONTAINING PROTEIN-RELATED"/>
    <property type="match status" value="1"/>
</dbReference>
<reference evidence="4" key="1">
    <citation type="submission" date="2017-02" db="UniProtKB">
        <authorList>
            <consortium name="WormBaseParasite"/>
        </authorList>
    </citation>
    <scope>IDENTIFICATION</scope>
</reference>
<feature type="transmembrane region" description="Helical" evidence="1">
    <location>
        <begin position="364"/>
        <end position="381"/>
    </location>
</feature>
<dbReference type="InterPro" id="IPR002656">
    <property type="entry name" value="Acyl_transf_3_dom"/>
</dbReference>
<feature type="transmembrane region" description="Helical" evidence="1">
    <location>
        <begin position="401"/>
        <end position="420"/>
    </location>
</feature>
<keyword evidence="1" id="KW-0472">Membrane</keyword>
<dbReference type="AlphaFoldDB" id="A0A0N5AKR8"/>
<dbReference type="Pfam" id="PF01757">
    <property type="entry name" value="Acyl_transf_3"/>
    <property type="match status" value="1"/>
</dbReference>
<feature type="transmembrane region" description="Helical" evidence="1">
    <location>
        <begin position="432"/>
        <end position="452"/>
    </location>
</feature>
<keyword evidence="1" id="KW-1133">Transmembrane helix</keyword>
<feature type="transmembrane region" description="Helical" evidence="1">
    <location>
        <begin position="464"/>
        <end position="488"/>
    </location>
</feature>
<name>A0A0N5AKR8_9BILA</name>
<dbReference type="WBParaSite" id="SMUV_0000509801-mRNA-1">
    <property type="protein sequence ID" value="SMUV_0000509801-mRNA-1"/>
    <property type="gene ID" value="SMUV_0000509801"/>
</dbReference>
<dbReference type="Proteomes" id="UP000046393">
    <property type="component" value="Unplaced"/>
</dbReference>
<keyword evidence="1" id="KW-0812">Transmembrane</keyword>